<evidence type="ECO:0000313" key="5">
    <source>
        <dbReference type="EMBL" id="CAF1933368.1"/>
    </source>
</evidence>
<keyword evidence="2" id="KW-0472">Membrane</keyword>
<feature type="region of interest" description="Disordered" evidence="1">
    <location>
        <begin position="182"/>
        <end position="204"/>
    </location>
</feature>
<feature type="region of interest" description="Disordered" evidence="1">
    <location>
        <begin position="361"/>
        <end position="383"/>
    </location>
</feature>
<dbReference type="Proteomes" id="UP000663856">
    <property type="component" value="Unassembled WGS sequence"/>
</dbReference>
<dbReference type="Proteomes" id="UP000663824">
    <property type="component" value="Unassembled WGS sequence"/>
</dbReference>
<feature type="region of interest" description="Disordered" evidence="1">
    <location>
        <begin position="217"/>
        <end position="305"/>
    </location>
</feature>
<dbReference type="AlphaFoldDB" id="A0A816YCU5"/>
<accession>A0A816YCU5</accession>
<evidence type="ECO:0000256" key="2">
    <source>
        <dbReference type="SAM" id="Phobius"/>
    </source>
</evidence>
<feature type="compositionally biased region" description="Basic and acidic residues" evidence="1">
    <location>
        <begin position="182"/>
        <end position="191"/>
    </location>
</feature>
<protein>
    <submittedName>
        <fullName evidence="7">Uncharacterized protein</fullName>
    </submittedName>
</protein>
<evidence type="ECO:0000256" key="1">
    <source>
        <dbReference type="SAM" id="MobiDB-lite"/>
    </source>
</evidence>
<gene>
    <name evidence="4" type="ORF">KQP761_LOCUS9152</name>
    <name evidence="5" type="ORF">MBJ925_LOCUS4621</name>
    <name evidence="7" type="ORF">WKI299_LOCUS31554</name>
    <name evidence="6" type="ORF">XDN619_LOCUS15950</name>
</gene>
<comment type="caution">
    <text evidence="7">The sequence shown here is derived from an EMBL/GenBank/DDBJ whole genome shotgun (WGS) entry which is preliminary data.</text>
</comment>
<organism evidence="7 8">
    <name type="scientific">Rotaria magnacalcarata</name>
    <dbReference type="NCBI Taxonomy" id="392030"/>
    <lineage>
        <taxon>Eukaryota</taxon>
        <taxon>Metazoa</taxon>
        <taxon>Spiralia</taxon>
        <taxon>Gnathifera</taxon>
        <taxon>Rotifera</taxon>
        <taxon>Eurotatoria</taxon>
        <taxon>Bdelloidea</taxon>
        <taxon>Philodinida</taxon>
        <taxon>Philodinidae</taxon>
        <taxon>Rotaria</taxon>
    </lineage>
</organism>
<dbReference type="Proteomes" id="UP000663834">
    <property type="component" value="Unassembled WGS sequence"/>
</dbReference>
<keyword evidence="2" id="KW-1133">Transmembrane helix</keyword>
<proteinExistence type="predicted"/>
<dbReference type="EMBL" id="CAJNRG010006621">
    <property type="protein sequence ID" value="CAF2087628.1"/>
    <property type="molecule type" value="Genomic_DNA"/>
</dbReference>
<evidence type="ECO:0000313" key="7">
    <source>
        <dbReference type="EMBL" id="CAF2156969.1"/>
    </source>
</evidence>
<dbReference type="EMBL" id="CAJNOW010003619">
    <property type="protein sequence ID" value="CAF1389684.1"/>
    <property type="molecule type" value="Genomic_DNA"/>
</dbReference>
<feature type="chain" id="PRO_5035611890" evidence="3">
    <location>
        <begin position="20"/>
        <end position="383"/>
    </location>
</feature>
<evidence type="ECO:0000313" key="4">
    <source>
        <dbReference type="EMBL" id="CAF1389684.1"/>
    </source>
</evidence>
<dbReference type="EMBL" id="CAJNRE010000897">
    <property type="protein sequence ID" value="CAF1933368.1"/>
    <property type="molecule type" value="Genomic_DNA"/>
</dbReference>
<dbReference type="EMBL" id="CAJNRF010014456">
    <property type="protein sequence ID" value="CAF2156969.1"/>
    <property type="molecule type" value="Genomic_DNA"/>
</dbReference>
<evidence type="ECO:0000256" key="3">
    <source>
        <dbReference type="SAM" id="SignalP"/>
    </source>
</evidence>
<sequence>MEYLFVFFLLISWISYIHTQKFAEESPFMLIRLMDVKLNEWKPEMLDKMEKVLDAELKYTDEKKGIRCSSIDFEQQAGYPVQDSRFLDLSIRGLCKDNYGSIHNIDKLLMTDAIKRSVDKVKEATSGTVFSVGNVQLYERNTNKLNWIIIPLSVGLVVVLFALTFILRQLRRKQKRQHIVNELKKKKDSSLKHTPPAANTDPYANEKQRLLQLDPNVVGNASDTLGSPKEFTGDQYPNPTRKNQSADDRIGEYRAGPTATSKESRPVHYNIDNDKSFSNQRTTGPDRERANMPFDNEARLLPSRSQPQYDPNYPDMIPLQEQQPRVVVRTIRGDGNQLSYYQQQEDPSTKFVPIPIHVERSGPHQRYVPPPYHSDPYYRHANA</sequence>
<feature type="signal peptide" evidence="3">
    <location>
        <begin position="1"/>
        <end position="19"/>
    </location>
</feature>
<keyword evidence="3" id="KW-0732">Signal</keyword>
<evidence type="ECO:0000313" key="8">
    <source>
        <dbReference type="Proteomes" id="UP000663856"/>
    </source>
</evidence>
<evidence type="ECO:0000313" key="6">
    <source>
        <dbReference type="EMBL" id="CAF2087628.1"/>
    </source>
</evidence>
<reference evidence="7" key="1">
    <citation type="submission" date="2021-02" db="EMBL/GenBank/DDBJ databases">
        <authorList>
            <person name="Nowell W R."/>
        </authorList>
    </citation>
    <scope>NUCLEOTIDE SEQUENCE</scope>
</reference>
<dbReference type="OrthoDB" id="10006659at2759"/>
<feature type="compositionally biased region" description="Basic and acidic residues" evidence="1">
    <location>
        <begin position="262"/>
        <end position="275"/>
    </location>
</feature>
<name>A0A816YCU5_9BILA</name>
<keyword evidence="2" id="KW-0812">Transmembrane</keyword>
<feature type="transmembrane region" description="Helical" evidence="2">
    <location>
        <begin position="145"/>
        <end position="167"/>
    </location>
</feature>
<dbReference type="Proteomes" id="UP000663887">
    <property type="component" value="Unassembled WGS sequence"/>
</dbReference>